<keyword evidence="3" id="KW-1185">Reference proteome</keyword>
<dbReference type="EMBL" id="CP112998">
    <property type="protein sequence ID" value="WAC12570.1"/>
    <property type="molecule type" value="Genomic_DNA"/>
</dbReference>
<keyword evidence="1" id="KW-0472">Membrane</keyword>
<accession>A0A9E8SKK0</accession>
<keyword evidence="1" id="KW-1133">Transmembrane helix</keyword>
<dbReference type="RefSeq" id="WP_244823270.1">
    <property type="nucleotide sequence ID" value="NZ_CP112998.1"/>
</dbReference>
<evidence type="ECO:0000313" key="3">
    <source>
        <dbReference type="Proteomes" id="UP001164653"/>
    </source>
</evidence>
<dbReference type="Proteomes" id="UP001164653">
    <property type="component" value="Chromosome"/>
</dbReference>
<feature type="transmembrane region" description="Helical" evidence="1">
    <location>
        <begin position="128"/>
        <end position="146"/>
    </location>
</feature>
<keyword evidence="1" id="KW-0812">Transmembrane</keyword>
<proteinExistence type="predicted"/>
<feature type="transmembrane region" description="Helical" evidence="1">
    <location>
        <begin position="89"/>
        <end position="108"/>
    </location>
</feature>
<feature type="transmembrane region" description="Helical" evidence="1">
    <location>
        <begin position="32"/>
        <end position="53"/>
    </location>
</feature>
<reference evidence="2" key="1">
    <citation type="submission" date="2022-11" db="EMBL/GenBank/DDBJ databases">
        <title>Dyadobacter pollutisoli sp. nov., isolated from plastic dumped soil.</title>
        <authorList>
            <person name="Kim J.M."/>
            <person name="Kim K.R."/>
            <person name="Lee J.K."/>
            <person name="Hao L."/>
            <person name="Jeon C.O."/>
        </authorList>
    </citation>
    <scope>NUCLEOTIDE SEQUENCE</scope>
    <source>
        <strain evidence="2">U1</strain>
    </source>
</reference>
<protein>
    <recommendedName>
        <fullName evidence="4">DoxX family membrane protein</fullName>
    </recommendedName>
</protein>
<evidence type="ECO:0000313" key="2">
    <source>
        <dbReference type="EMBL" id="WAC12570.1"/>
    </source>
</evidence>
<dbReference type="PANTHER" id="PTHR36974">
    <property type="entry name" value="MEMBRANE PROTEIN-RELATED"/>
    <property type="match status" value="1"/>
</dbReference>
<dbReference type="KEGG" id="dpf:ON006_01120"/>
<feature type="transmembrane region" description="Helical" evidence="1">
    <location>
        <begin position="65"/>
        <end position="83"/>
    </location>
</feature>
<sequence length="156" mass="17218">MPEIILILVFVIALLVIKKTRGTYEVALAARIGMAAMLVVTGIAHFAFTKGMAMMLPEFIGQRELIIYATGIVEFAAAAGLLLPKFRVLTGWLLILFFVLLLPANIYAAQNHINLQTASHDGNGPGYLWFRIPLQVFFIAWVYLSAVKSEKVPVRG</sequence>
<organism evidence="2 3">
    <name type="scientific">Dyadobacter pollutisoli</name>
    <dbReference type="NCBI Taxonomy" id="2910158"/>
    <lineage>
        <taxon>Bacteria</taxon>
        <taxon>Pseudomonadati</taxon>
        <taxon>Bacteroidota</taxon>
        <taxon>Cytophagia</taxon>
        <taxon>Cytophagales</taxon>
        <taxon>Spirosomataceae</taxon>
        <taxon>Dyadobacter</taxon>
    </lineage>
</organism>
<evidence type="ECO:0008006" key="4">
    <source>
        <dbReference type="Google" id="ProtNLM"/>
    </source>
</evidence>
<dbReference type="AlphaFoldDB" id="A0A9E8SKK0"/>
<name>A0A9E8SKK0_9BACT</name>
<gene>
    <name evidence="2" type="ORF">ON006_01120</name>
</gene>
<evidence type="ECO:0000256" key="1">
    <source>
        <dbReference type="SAM" id="Phobius"/>
    </source>
</evidence>
<dbReference type="PANTHER" id="PTHR36974:SF1">
    <property type="entry name" value="DOXX FAMILY MEMBRANE PROTEIN"/>
    <property type="match status" value="1"/>
</dbReference>